<dbReference type="EMBL" id="LR593886">
    <property type="protein sequence ID" value="VTR95496.1"/>
    <property type="molecule type" value="Genomic_DNA"/>
</dbReference>
<gene>
    <name evidence="2" type="ORF">SOIL9_22180</name>
</gene>
<evidence type="ECO:0000256" key="1">
    <source>
        <dbReference type="SAM" id="Phobius"/>
    </source>
</evidence>
<sequence length="195" mass="21435">MPSILSDPPPVLYLILAVALAVTGAIAAKRQDRKSAIPFGIAVLLLLLVFLIDRLYDSPREEAVRRLTEMGAAANAKNPDAFIKQVADKVSVQTDASQTKVATRDELKKSGFWELLRQFRVTVSVSGFSRDDVKVIDDNTIELGFIAKAEADGKTIPVYMRATFGKQPDGSFKLTALKAFEFIDRTKVFSIPSFP</sequence>
<accession>A0A6P2D4S8</accession>
<name>A0A6P2D4S8_9BACT</name>
<dbReference type="KEGG" id="gms:SOIL9_22180"/>
<keyword evidence="1" id="KW-0812">Transmembrane</keyword>
<dbReference type="Proteomes" id="UP000464178">
    <property type="component" value="Chromosome"/>
</dbReference>
<evidence type="ECO:0000313" key="2">
    <source>
        <dbReference type="EMBL" id="VTR95496.1"/>
    </source>
</evidence>
<dbReference type="RefSeq" id="WP_162669902.1">
    <property type="nucleotide sequence ID" value="NZ_LR593886.1"/>
</dbReference>
<protein>
    <submittedName>
        <fullName evidence="2">Uncharacterized protein</fullName>
    </submittedName>
</protein>
<dbReference type="AlphaFoldDB" id="A0A6P2D4S8"/>
<keyword evidence="3" id="KW-1185">Reference proteome</keyword>
<proteinExistence type="predicted"/>
<organism evidence="2 3">
    <name type="scientific">Gemmata massiliana</name>
    <dbReference type="NCBI Taxonomy" id="1210884"/>
    <lineage>
        <taxon>Bacteria</taxon>
        <taxon>Pseudomonadati</taxon>
        <taxon>Planctomycetota</taxon>
        <taxon>Planctomycetia</taxon>
        <taxon>Gemmatales</taxon>
        <taxon>Gemmataceae</taxon>
        <taxon>Gemmata</taxon>
    </lineage>
</organism>
<keyword evidence="1" id="KW-1133">Transmembrane helix</keyword>
<feature type="transmembrane region" description="Helical" evidence="1">
    <location>
        <begin position="37"/>
        <end position="56"/>
    </location>
</feature>
<keyword evidence="1" id="KW-0472">Membrane</keyword>
<evidence type="ECO:0000313" key="3">
    <source>
        <dbReference type="Proteomes" id="UP000464178"/>
    </source>
</evidence>
<reference evidence="2 3" key="1">
    <citation type="submission" date="2019-05" db="EMBL/GenBank/DDBJ databases">
        <authorList>
            <consortium name="Science for Life Laboratories"/>
        </authorList>
    </citation>
    <scope>NUCLEOTIDE SEQUENCE [LARGE SCALE GENOMIC DNA]</scope>
    <source>
        <strain evidence="2">Soil9</strain>
    </source>
</reference>